<sequence length="114" mass="12964">MTGTNLHAVRIIEHFIWYSDVLAELTHFLPKGRFPMDFALYATLSLIVPILVLLGIITAKIISGKGIPNSDYTPFDAITGHTPVEIHEEKQEKEERDDQGDDKDKHLIRQKDKP</sequence>
<organism evidence="3 4">
    <name type="scientific">Paenibacillus vulneris</name>
    <dbReference type="NCBI Taxonomy" id="1133364"/>
    <lineage>
        <taxon>Bacteria</taxon>
        <taxon>Bacillati</taxon>
        <taxon>Bacillota</taxon>
        <taxon>Bacilli</taxon>
        <taxon>Bacillales</taxon>
        <taxon>Paenibacillaceae</taxon>
        <taxon>Paenibacillus</taxon>
    </lineage>
</organism>
<dbReference type="EMBL" id="JBHTLU010000034">
    <property type="protein sequence ID" value="MFD1223442.1"/>
    <property type="molecule type" value="Genomic_DNA"/>
</dbReference>
<gene>
    <name evidence="3" type="ORF">ACFQ4B_25295</name>
</gene>
<feature type="region of interest" description="Disordered" evidence="1">
    <location>
        <begin position="82"/>
        <end position="114"/>
    </location>
</feature>
<dbReference type="Pfam" id="PF13131">
    <property type="entry name" value="DUF3951"/>
    <property type="match status" value="1"/>
</dbReference>
<proteinExistence type="predicted"/>
<reference evidence="4" key="1">
    <citation type="journal article" date="2019" name="Int. J. Syst. Evol. Microbiol.">
        <title>The Global Catalogue of Microorganisms (GCM) 10K type strain sequencing project: providing services to taxonomists for standard genome sequencing and annotation.</title>
        <authorList>
            <consortium name="The Broad Institute Genomics Platform"/>
            <consortium name="The Broad Institute Genome Sequencing Center for Infectious Disease"/>
            <person name="Wu L."/>
            <person name="Ma J."/>
        </authorList>
    </citation>
    <scope>NUCLEOTIDE SEQUENCE [LARGE SCALE GENOMIC DNA]</scope>
    <source>
        <strain evidence="4">CCUG 53270</strain>
    </source>
</reference>
<evidence type="ECO:0000313" key="4">
    <source>
        <dbReference type="Proteomes" id="UP001597180"/>
    </source>
</evidence>
<keyword evidence="2" id="KW-1133">Transmembrane helix</keyword>
<feature type="transmembrane region" description="Helical" evidence="2">
    <location>
        <begin position="38"/>
        <end position="57"/>
    </location>
</feature>
<dbReference type="Proteomes" id="UP001597180">
    <property type="component" value="Unassembled WGS sequence"/>
</dbReference>
<evidence type="ECO:0000256" key="1">
    <source>
        <dbReference type="SAM" id="MobiDB-lite"/>
    </source>
</evidence>
<feature type="compositionally biased region" description="Basic and acidic residues" evidence="1">
    <location>
        <begin position="84"/>
        <end position="114"/>
    </location>
</feature>
<dbReference type="RefSeq" id="WP_345590487.1">
    <property type="nucleotide sequence ID" value="NZ_BAABJG010000022.1"/>
</dbReference>
<evidence type="ECO:0000313" key="3">
    <source>
        <dbReference type="EMBL" id="MFD1223442.1"/>
    </source>
</evidence>
<comment type="caution">
    <text evidence="3">The sequence shown here is derived from an EMBL/GenBank/DDBJ whole genome shotgun (WGS) entry which is preliminary data.</text>
</comment>
<keyword evidence="2" id="KW-0812">Transmembrane</keyword>
<keyword evidence="4" id="KW-1185">Reference proteome</keyword>
<keyword evidence="2" id="KW-0472">Membrane</keyword>
<name>A0ABW3UST9_9BACL</name>
<dbReference type="InterPro" id="IPR025028">
    <property type="entry name" value="DUF3951"/>
</dbReference>
<protein>
    <submittedName>
        <fullName evidence="3">DUF3951 domain-containing protein</fullName>
    </submittedName>
</protein>
<accession>A0ABW3UST9</accession>
<evidence type="ECO:0000256" key="2">
    <source>
        <dbReference type="SAM" id="Phobius"/>
    </source>
</evidence>